<evidence type="ECO:0000256" key="4">
    <source>
        <dbReference type="ARBA" id="ARBA00023172"/>
    </source>
</evidence>
<feature type="domain" description="Tyr recombinase" evidence="7">
    <location>
        <begin position="227"/>
        <end position="416"/>
    </location>
</feature>
<dbReference type="InterPro" id="IPR038488">
    <property type="entry name" value="Integrase_DNA-bd_sf"/>
</dbReference>
<dbReference type="InterPro" id="IPR025166">
    <property type="entry name" value="Integrase_DNA_bind_dom"/>
</dbReference>
<organism evidence="9 10">
    <name type="scientific">Lysobacter daejeonensis GH1-9</name>
    <dbReference type="NCBI Taxonomy" id="1385517"/>
    <lineage>
        <taxon>Bacteria</taxon>
        <taxon>Pseudomonadati</taxon>
        <taxon>Pseudomonadota</taxon>
        <taxon>Gammaproteobacteria</taxon>
        <taxon>Lysobacterales</taxon>
        <taxon>Lysobacteraceae</taxon>
        <taxon>Aerolutibacter</taxon>
    </lineage>
</organism>
<keyword evidence="2" id="KW-0229">DNA integration</keyword>
<dbReference type="InterPro" id="IPR010998">
    <property type="entry name" value="Integrase_recombinase_N"/>
</dbReference>
<dbReference type="SUPFAM" id="SSF56349">
    <property type="entry name" value="DNA breaking-rejoining enzymes"/>
    <property type="match status" value="1"/>
</dbReference>
<dbReference type="InterPro" id="IPR002104">
    <property type="entry name" value="Integrase_catalytic"/>
</dbReference>
<name>A0A0A0F3K8_9GAMM</name>
<dbReference type="eggNOG" id="COG0582">
    <property type="taxonomic scope" value="Bacteria"/>
</dbReference>
<comment type="caution">
    <text evidence="9">The sequence shown here is derived from an EMBL/GenBank/DDBJ whole genome shotgun (WGS) entry which is preliminary data.</text>
</comment>
<evidence type="ECO:0000256" key="2">
    <source>
        <dbReference type="ARBA" id="ARBA00022908"/>
    </source>
</evidence>
<proteinExistence type="inferred from homology"/>
<dbReference type="Gene3D" id="1.10.150.130">
    <property type="match status" value="1"/>
</dbReference>
<accession>A0A0A0F3K8</accession>
<dbReference type="Pfam" id="PF13356">
    <property type="entry name" value="Arm-DNA-bind_3"/>
    <property type="match status" value="1"/>
</dbReference>
<dbReference type="GO" id="GO:0003677">
    <property type="term" value="F:DNA binding"/>
    <property type="evidence" value="ECO:0007669"/>
    <property type="project" value="UniProtKB-UniRule"/>
</dbReference>
<evidence type="ECO:0000256" key="1">
    <source>
        <dbReference type="ARBA" id="ARBA00008857"/>
    </source>
</evidence>
<dbReference type="AlphaFoldDB" id="A0A0A0F3K8"/>
<dbReference type="GO" id="GO:0015074">
    <property type="term" value="P:DNA integration"/>
    <property type="evidence" value="ECO:0007669"/>
    <property type="project" value="UniProtKB-KW"/>
</dbReference>
<dbReference type="EMBL" id="AVPU01000002">
    <property type="protein sequence ID" value="KGM55987.1"/>
    <property type="molecule type" value="Genomic_DNA"/>
</dbReference>
<evidence type="ECO:0000256" key="3">
    <source>
        <dbReference type="ARBA" id="ARBA00023125"/>
    </source>
</evidence>
<feature type="domain" description="Core-binding (CB)" evidence="8">
    <location>
        <begin position="105"/>
        <end position="202"/>
    </location>
</feature>
<dbReference type="InterPro" id="IPR044068">
    <property type="entry name" value="CB"/>
</dbReference>
<reference evidence="9 10" key="1">
    <citation type="submission" date="2013-08" db="EMBL/GenBank/DDBJ databases">
        <title>Genome sequencing of Lysobacter.</title>
        <authorList>
            <person name="Zhang S."/>
            <person name="Wang G."/>
        </authorList>
    </citation>
    <scope>NUCLEOTIDE SEQUENCE [LARGE SCALE GENOMIC DNA]</scope>
    <source>
        <strain evidence="9 10">GH1-9</strain>
    </source>
</reference>
<evidence type="ECO:0000313" key="9">
    <source>
        <dbReference type="EMBL" id="KGM55987.1"/>
    </source>
</evidence>
<dbReference type="InterPro" id="IPR013762">
    <property type="entry name" value="Integrase-like_cat_sf"/>
</dbReference>
<gene>
    <name evidence="9" type="ORF">N800_10175</name>
</gene>
<keyword evidence="4" id="KW-0233">DNA recombination</keyword>
<evidence type="ECO:0000256" key="6">
    <source>
        <dbReference type="SAM" id="MobiDB-lite"/>
    </source>
</evidence>
<dbReference type="PANTHER" id="PTHR30629:SF2">
    <property type="entry name" value="PROPHAGE INTEGRASE INTS-RELATED"/>
    <property type="match status" value="1"/>
</dbReference>
<dbReference type="PANTHER" id="PTHR30629">
    <property type="entry name" value="PROPHAGE INTEGRASE"/>
    <property type="match status" value="1"/>
</dbReference>
<evidence type="ECO:0008006" key="11">
    <source>
        <dbReference type="Google" id="ProtNLM"/>
    </source>
</evidence>
<sequence length="440" mass="49202">MPITVKFTEARVAALRSEAKHGRVEYQDEQVSALWLRVSPTSASWYVIKRIPGGQRQRVLLGKADEVSVAAARVEAQKVIGRLMAGQDVQSEKRARRVTQTRDSLTLSEGLAIYLAERDKLRPATKATYERDLRTTFGDFWDRPLSELTPERVRDRHKDRKTRDVRAQAKVEKAADRKRIKASPSRADGAVRALRAVVNYLRSERQLDLPDVARRIVATKGWGNVPRRKRALLGDALGEFVASVRALPDDLPPDLTGTQRDLTLFLLCTALRWSSAAGLQWSEVDFKSKAVTIPADRMKGKKEHTLPLGPAMLAMLKHRKSEARSKVYVFPGLPHEERGLTPIGRLSSRFLAKIKDAEGQPITWSPHDLRRTALSVLESMDVSAYALKRIAAHSQESDVTAGYLADDVHRLRSPMERLETALLSGKKTAHVVSIGHKRSG</sequence>
<evidence type="ECO:0000259" key="7">
    <source>
        <dbReference type="PROSITE" id="PS51898"/>
    </source>
</evidence>
<evidence type="ECO:0000256" key="5">
    <source>
        <dbReference type="PROSITE-ProRule" id="PRU01248"/>
    </source>
</evidence>
<keyword evidence="10" id="KW-1185">Reference proteome</keyword>
<dbReference type="Gene3D" id="1.10.443.10">
    <property type="entry name" value="Intergrase catalytic core"/>
    <property type="match status" value="1"/>
</dbReference>
<dbReference type="InterPro" id="IPR011010">
    <property type="entry name" value="DNA_brk_join_enz"/>
</dbReference>
<dbReference type="Proteomes" id="UP000029998">
    <property type="component" value="Unassembled WGS sequence"/>
</dbReference>
<dbReference type="STRING" id="1385517.N800_10175"/>
<dbReference type="Gene3D" id="3.30.160.390">
    <property type="entry name" value="Integrase, DNA-binding domain"/>
    <property type="match status" value="1"/>
</dbReference>
<dbReference type="InterPro" id="IPR050808">
    <property type="entry name" value="Phage_Integrase"/>
</dbReference>
<dbReference type="GO" id="GO:0006310">
    <property type="term" value="P:DNA recombination"/>
    <property type="evidence" value="ECO:0007669"/>
    <property type="project" value="UniProtKB-KW"/>
</dbReference>
<dbReference type="Pfam" id="PF00589">
    <property type="entry name" value="Phage_integrase"/>
    <property type="match status" value="1"/>
</dbReference>
<dbReference type="PROSITE" id="PS51898">
    <property type="entry name" value="TYR_RECOMBINASE"/>
    <property type="match status" value="1"/>
</dbReference>
<dbReference type="RefSeq" id="WP_036134005.1">
    <property type="nucleotide sequence ID" value="NZ_AVPU01000002.1"/>
</dbReference>
<protein>
    <recommendedName>
        <fullName evidence="11">Integrase</fullName>
    </recommendedName>
</protein>
<keyword evidence="3 5" id="KW-0238">DNA-binding</keyword>
<comment type="similarity">
    <text evidence="1">Belongs to the 'phage' integrase family.</text>
</comment>
<evidence type="ECO:0000313" key="10">
    <source>
        <dbReference type="Proteomes" id="UP000029998"/>
    </source>
</evidence>
<evidence type="ECO:0000259" key="8">
    <source>
        <dbReference type="PROSITE" id="PS51900"/>
    </source>
</evidence>
<feature type="compositionally biased region" description="Basic and acidic residues" evidence="6">
    <location>
        <begin position="153"/>
        <end position="177"/>
    </location>
</feature>
<dbReference type="PROSITE" id="PS51900">
    <property type="entry name" value="CB"/>
    <property type="match status" value="1"/>
</dbReference>
<feature type="region of interest" description="Disordered" evidence="6">
    <location>
        <begin position="153"/>
        <end position="182"/>
    </location>
</feature>
<dbReference type="OrthoDB" id="9795573at2"/>